<reference evidence="5" key="1">
    <citation type="journal article" date="2021" name="PeerJ">
        <title>Extensive microbial diversity within the chicken gut microbiome revealed by metagenomics and culture.</title>
        <authorList>
            <person name="Gilroy R."/>
            <person name="Ravi A."/>
            <person name="Getino M."/>
            <person name="Pursley I."/>
            <person name="Horton D.L."/>
            <person name="Alikhan N.F."/>
            <person name="Baker D."/>
            <person name="Gharbi K."/>
            <person name="Hall N."/>
            <person name="Watson M."/>
            <person name="Adriaenssens E.M."/>
            <person name="Foster-Nyarko E."/>
            <person name="Jarju S."/>
            <person name="Secka A."/>
            <person name="Antonio M."/>
            <person name="Oren A."/>
            <person name="Chaudhuri R.R."/>
            <person name="La Ragione R."/>
            <person name="Hildebrand F."/>
            <person name="Pallen M.J."/>
        </authorList>
    </citation>
    <scope>NUCLEOTIDE SEQUENCE</scope>
    <source>
        <strain evidence="5">CHK183-5548</strain>
    </source>
</reference>
<feature type="domain" description="Cyclic nucleotide-binding" evidence="4">
    <location>
        <begin position="18"/>
        <end position="122"/>
    </location>
</feature>
<reference evidence="5" key="2">
    <citation type="submission" date="2021-04" db="EMBL/GenBank/DDBJ databases">
        <authorList>
            <person name="Gilroy R."/>
        </authorList>
    </citation>
    <scope>NUCLEOTIDE SEQUENCE</scope>
    <source>
        <strain evidence="5">CHK183-5548</strain>
    </source>
</reference>
<dbReference type="SUPFAM" id="SSF46785">
    <property type="entry name" value="Winged helix' DNA-binding domain"/>
    <property type="match status" value="1"/>
</dbReference>
<protein>
    <submittedName>
        <fullName evidence="5">Crp/Fnr family transcriptional regulator</fullName>
    </submittedName>
</protein>
<evidence type="ECO:0000313" key="6">
    <source>
        <dbReference type="Proteomes" id="UP000823883"/>
    </source>
</evidence>
<proteinExistence type="predicted"/>
<dbReference type="PROSITE" id="PS50042">
    <property type="entry name" value="CNMP_BINDING_3"/>
    <property type="match status" value="1"/>
</dbReference>
<evidence type="ECO:0000313" key="5">
    <source>
        <dbReference type="EMBL" id="HJC47670.1"/>
    </source>
</evidence>
<gene>
    <name evidence="5" type="ORF">IAA04_06430</name>
</gene>
<dbReference type="SUPFAM" id="SSF51206">
    <property type="entry name" value="cAMP-binding domain-like"/>
    <property type="match status" value="1"/>
</dbReference>
<comment type="caution">
    <text evidence="5">The sequence shown here is derived from an EMBL/GenBank/DDBJ whole genome shotgun (WGS) entry which is preliminary data.</text>
</comment>
<dbReference type="InterPro" id="IPR036388">
    <property type="entry name" value="WH-like_DNA-bd_sf"/>
</dbReference>
<organism evidence="5 6">
    <name type="scientific">Candidatus Lachnoclostridium pullistercoris</name>
    <dbReference type="NCBI Taxonomy" id="2838632"/>
    <lineage>
        <taxon>Bacteria</taxon>
        <taxon>Bacillati</taxon>
        <taxon>Bacillota</taxon>
        <taxon>Clostridia</taxon>
        <taxon>Lachnospirales</taxon>
        <taxon>Lachnospiraceae</taxon>
    </lineage>
</organism>
<evidence type="ECO:0000256" key="1">
    <source>
        <dbReference type="ARBA" id="ARBA00023015"/>
    </source>
</evidence>
<keyword evidence="3" id="KW-0804">Transcription</keyword>
<accession>A0A9D2T796</accession>
<dbReference type="InterPro" id="IPR012318">
    <property type="entry name" value="HTH_CRP"/>
</dbReference>
<evidence type="ECO:0000256" key="3">
    <source>
        <dbReference type="ARBA" id="ARBA00023163"/>
    </source>
</evidence>
<dbReference type="AlphaFoldDB" id="A0A9D2T796"/>
<dbReference type="InterPro" id="IPR036390">
    <property type="entry name" value="WH_DNA-bd_sf"/>
</dbReference>
<name>A0A9D2T796_9FIRM</name>
<dbReference type="InterPro" id="IPR000595">
    <property type="entry name" value="cNMP-bd_dom"/>
</dbReference>
<dbReference type="GO" id="GO:0003677">
    <property type="term" value="F:DNA binding"/>
    <property type="evidence" value="ECO:0007669"/>
    <property type="project" value="UniProtKB-KW"/>
</dbReference>
<keyword evidence="2" id="KW-0238">DNA-binding</keyword>
<dbReference type="EMBL" id="DWWL01000042">
    <property type="protein sequence ID" value="HJC47670.1"/>
    <property type="molecule type" value="Genomic_DNA"/>
</dbReference>
<dbReference type="GO" id="GO:0006355">
    <property type="term" value="P:regulation of DNA-templated transcription"/>
    <property type="evidence" value="ECO:0007669"/>
    <property type="project" value="InterPro"/>
</dbReference>
<dbReference type="Gene3D" id="1.10.10.10">
    <property type="entry name" value="Winged helix-like DNA-binding domain superfamily/Winged helix DNA-binding domain"/>
    <property type="match status" value="1"/>
</dbReference>
<dbReference type="Pfam" id="PF13545">
    <property type="entry name" value="HTH_Crp_2"/>
    <property type="match status" value="1"/>
</dbReference>
<dbReference type="InterPro" id="IPR014710">
    <property type="entry name" value="RmlC-like_jellyroll"/>
</dbReference>
<dbReference type="Proteomes" id="UP000823883">
    <property type="component" value="Unassembled WGS sequence"/>
</dbReference>
<dbReference type="InterPro" id="IPR018490">
    <property type="entry name" value="cNMP-bd_dom_sf"/>
</dbReference>
<keyword evidence="1" id="KW-0805">Transcription regulation</keyword>
<evidence type="ECO:0000256" key="2">
    <source>
        <dbReference type="ARBA" id="ARBA00023125"/>
    </source>
</evidence>
<dbReference type="Gene3D" id="2.60.120.10">
    <property type="entry name" value="Jelly Rolls"/>
    <property type="match status" value="1"/>
</dbReference>
<evidence type="ECO:0000259" key="4">
    <source>
        <dbReference type="PROSITE" id="PS50042"/>
    </source>
</evidence>
<sequence length="235" mass="27470">MKKQEFESRYTEDRHREFYQNFFCRFPEELLPYLTVRQFSCGETIILSAERSKTVYFLMRGKAYAIDDRVQSLPYVFVELFPVEIMGDYELFSDRDRSYASIAAAESCECIAVPSHLYLRWIVEDAKALFYRLRLLMNQLGEQSAAWRQYFFMDYSARCASQILQYAAPQGEHYLMGITRERLAARLGCSLRTCHRVVESLEEMGLLTLEKGKITVDAGQREGLKNYLKEKLSGL</sequence>